<name>A0ABN2TSN5_9ACTN</name>
<dbReference type="GO" id="GO:0016787">
    <property type="term" value="F:hydrolase activity"/>
    <property type="evidence" value="ECO:0007669"/>
    <property type="project" value="UniProtKB-KW"/>
</dbReference>
<dbReference type="Gene3D" id="3.40.50.1110">
    <property type="entry name" value="SGNH hydrolase"/>
    <property type="match status" value="1"/>
</dbReference>
<dbReference type="CDD" id="cd01823">
    <property type="entry name" value="SEST_like"/>
    <property type="match status" value="1"/>
</dbReference>
<dbReference type="SUPFAM" id="SSF52266">
    <property type="entry name" value="SGNH hydrolase"/>
    <property type="match status" value="1"/>
</dbReference>
<evidence type="ECO:0000313" key="4">
    <source>
        <dbReference type="Proteomes" id="UP001500751"/>
    </source>
</evidence>
<dbReference type="InterPro" id="IPR037460">
    <property type="entry name" value="SEST-like"/>
</dbReference>
<dbReference type="InterPro" id="IPR036514">
    <property type="entry name" value="SGNH_hydro_sf"/>
</dbReference>
<reference evidence="4" key="1">
    <citation type="journal article" date="2019" name="Int. J. Syst. Evol. Microbiol.">
        <title>The Global Catalogue of Microorganisms (GCM) 10K type strain sequencing project: providing services to taxonomists for standard genome sequencing and annotation.</title>
        <authorList>
            <consortium name="The Broad Institute Genomics Platform"/>
            <consortium name="The Broad Institute Genome Sequencing Center for Infectious Disease"/>
            <person name="Wu L."/>
            <person name="Ma J."/>
        </authorList>
    </citation>
    <scope>NUCLEOTIDE SEQUENCE [LARGE SCALE GENOMIC DNA]</scope>
    <source>
        <strain evidence="4">JCM 16014</strain>
    </source>
</reference>
<dbReference type="PANTHER" id="PTHR37981">
    <property type="entry name" value="LIPASE 2"/>
    <property type="match status" value="1"/>
</dbReference>
<comment type="caution">
    <text evidence="3">The sequence shown here is derived from an EMBL/GenBank/DDBJ whole genome shotgun (WGS) entry which is preliminary data.</text>
</comment>
<keyword evidence="3" id="KW-0378">Hydrolase</keyword>
<gene>
    <name evidence="3" type="ORF">GCM10009839_12760</name>
</gene>
<organism evidence="3 4">
    <name type="scientific">Catenulispora yoronensis</name>
    <dbReference type="NCBI Taxonomy" id="450799"/>
    <lineage>
        <taxon>Bacteria</taxon>
        <taxon>Bacillati</taxon>
        <taxon>Actinomycetota</taxon>
        <taxon>Actinomycetes</taxon>
        <taxon>Catenulisporales</taxon>
        <taxon>Catenulisporaceae</taxon>
        <taxon>Catenulispora</taxon>
    </lineage>
</organism>
<keyword evidence="4" id="KW-1185">Reference proteome</keyword>
<dbReference type="Pfam" id="PF13472">
    <property type="entry name" value="Lipase_GDSL_2"/>
    <property type="match status" value="1"/>
</dbReference>
<dbReference type="EMBL" id="BAAAQN010000005">
    <property type="protein sequence ID" value="GAA2018118.1"/>
    <property type="molecule type" value="Genomic_DNA"/>
</dbReference>
<dbReference type="PANTHER" id="PTHR37981:SF1">
    <property type="entry name" value="SGNH HYDROLASE-TYPE ESTERASE DOMAIN-CONTAINING PROTEIN"/>
    <property type="match status" value="1"/>
</dbReference>
<dbReference type="InterPro" id="IPR013830">
    <property type="entry name" value="SGNH_hydro"/>
</dbReference>
<feature type="domain" description="SGNH hydrolase-type esterase" evidence="2">
    <location>
        <begin position="30"/>
        <end position="320"/>
    </location>
</feature>
<feature type="signal peptide" evidence="1">
    <location>
        <begin position="1"/>
        <end position="22"/>
    </location>
</feature>
<accession>A0ABN2TSN5</accession>
<evidence type="ECO:0000256" key="1">
    <source>
        <dbReference type="SAM" id="SignalP"/>
    </source>
</evidence>
<proteinExistence type="predicted"/>
<dbReference type="RefSeq" id="WP_344664551.1">
    <property type="nucleotide sequence ID" value="NZ_BAAAQN010000005.1"/>
</dbReference>
<dbReference type="Proteomes" id="UP001500751">
    <property type="component" value="Unassembled WGS sequence"/>
</dbReference>
<sequence>MLALGLALTATAALSPMGSASAANSYEWAALGDSYTAGGFVGDPLPALGDASRDGCDRTTNAYPDVVDRELAEFPPGKPVHLTNVSCGNATIADIATAKQKPISPVQPPADGWPAVDTQIQRAHLTTNTDVVTIGVGGNSLPFGGMLLTCLQQGAIGKSCRDHFTNPPAGEESVQEKLARVQDEYIEMLAHVHQAAPNAKVITVGYPAVLPEAGTTCTKFSLTQVGSINASDIDWLREDVLKQLNNTIERVSNFFGDRYVDIYSSSIGHDACQPAGTKWVEGICGDAADYWPSSLPGTLLNCTLLKKRITLVHPNAAGYANTAAHVERAIRIALLES</sequence>
<feature type="chain" id="PRO_5045547485" evidence="1">
    <location>
        <begin position="23"/>
        <end position="337"/>
    </location>
</feature>
<evidence type="ECO:0000313" key="3">
    <source>
        <dbReference type="EMBL" id="GAA2018118.1"/>
    </source>
</evidence>
<evidence type="ECO:0000259" key="2">
    <source>
        <dbReference type="Pfam" id="PF13472"/>
    </source>
</evidence>
<keyword evidence="1" id="KW-0732">Signal</keyword>
<protein>
    <submittedName>
        <fullName evidence="3">SGNH/GDSL hydrolase family protein</fullName>
    </submittedName>
</protein>